<keyword evidence="8" id="KW-0067">ATP-binding</keyword>
<dbReference type="Pfam" id="PF00176">
    <property type="entry name" value="SNF2-rel_dom"/>
    <property type="match status" value="1"/>
</dbReference>
<evidence type="ECO:0000259" key="23">
    <source>
        <dbReference type="PROSITE" id="PS51194"/>
    </source>
</evidence>
<keyword evidence="7" id="KW-0347">Helicase</keyword>
<evidence type="ECO:0000256" key="5">
    <source>
        <dbReference type="ARBA" id="ARBA00022763"/>
    </source>
</evidence>
<feature type="domain" description="Helicase C-terminal" evidence="23">
    <location>
        <begin position="617"/>
        <end position="774"/>
    </location>
</feature>
<keyword evidence="25" id="KW-1185">Reference proteome</keyword>
<evidence type="ECO:0000256" key="10">
    <source>
        <dbReference type="ARBA" id="ARBA00023172"/>
    </source>
</evidence>
<name>A0A376B374_9ASCO</name>
<dbReference type="AlphaFoldDB" id="A0A376B374"/>
<dbReference type="InterPro" id="IPR038718">
    <property type="entry name" value="SNF2-like_sf"/>
</dbReference>
<evidence type="ECO:0000256" key="20">
    <source>
        <dbReference type="ARBA" id="ARBA00082011"/>
    </source>
</evidence>
<evidence type="ECO:0000313" key="25">
    <source>
        <dbReference type="Proteomes" id="UP000262825"/>
    </source>
</evidence>
<evidence type="ECO:0000256" key="16">
    <source>
        <dbReference type="ARBA" id="ARBA00065350"/>
    </source>
</evidence>
<dbReference type="GO" id="GO:0003678">
    <property type="term" value="F:DNA helicase activity"/>
    <property type="evidence" value="ECO:0007669"/>
    <property type="project" value="UniProtKB-EC"/>
</dbReference>
<comment type="similarity">
    <text evidence="2">Belongs to the SNF2/RAD54 helicase family.</text>
</comment>
<evidence type="ECO:0000256" key="4">
    <source>
        <dbReference type="ARBA" id="ARBA00022741"/>
    </source>
</evidence>
<dbReference type="GO" id="GO:0016787">
    <property type="term" value="F:hydrolase activity"/>
    <property type="evidence" value="ECO:0007669"/>
    <property type="project" value="UniProtKB-KW"/>
</dbReference>
<feature type="domain" description="Helicase ATP-binding" evidence="22">
    <location>
        <begin position="276"/>
        <end position="464"/>
    </location>
</feature>
<evidence type="ECO:0000256" key="2">
    <source>
        <dbReference type="ARBA" id="ARBA00007025"/>
    </source>
</evidence>
<dbReference type="GO" id="GO:0000724">
    <property type="term" value="P:double-strand break repair via homologous recombination"/>
    <property type="evidence" value="ECO:0007669"/>
    <property type="project" value="TreeGrafter"/>
</dbReference>
<dbReference type="OrthoDB" id="413460at2759"/>
<evidence type="ECO:0000259" key="22">
    <source>
        <dbReference type="PROSITE" id="PS51192"/>
    </source>
</evidence>
<dbReference type="GO" id="GO:0005524">
    <property type="term" value="F:ATP binding"/>
    <property type="evidence" value="ECO:0007669"/>
    <property type="project" value="InterPro"/>
</dbReference>
<dbReference type="GO" id="GO:0003677">
    <property type="term" value="F:DNA binding"/>
    <property type="evidence" value="ECO:0007669"/>
    <property type="project" value="UniProtKB-KW"/>
</dbReference>
<feature type="coiled-coil region" evidence="21">
    <location>
        <begin position="856"/>
        <end position="883"/>
    </location>
</feature>
<dbReference type="PROSITE" id="PS51194">
    <property type="entry name" value="HELICASE_CTER"/>
    <property type="match status" value="1"/>
</dbReference>
<dbReference type="EMBL" id="UFAJ01000026">
    <property type="protein sequence ID" value="SSD58580.1"/>
    <property type="molecule type" value="Genomic_DNA"/>
</dbReference>
<accession>A0A376B374</accession>
<dbReference type="GO" id="GO:0015616">
    <property type="term" value="F:DNA translocase activity"/>
    <property type="evidence" value="ECO:0007669"/>
    <property type="project" value="TreeGrafter"/>
</dbReference>
<dbReference type="Proteomes" id="UP000262825">
    <property type="component" value="Unassembled WGS sequence"/>
</dbReference>
<dbReference type="SMART" id="SM00487">
    <property type="entry name" value="DEXDc"/>
    <property type="match status" value="1"/>
</dbReference>
<dbReference type="GO" id="GO:0007131">
    <property type="term" value="P:reciprocal meiotic recombination"/>
    <property type="evidence" value="ECO:0007669"/>
    <property type="project" value="TreeGrafter"/>
</dbReference>
<proteinExistence type="inferred from homology"/>
<evidence type="ECO:0000256" key="18">
    <source>
        <dbReference type="ARBA" id="ARBA00076096"/>
    </source>
</evidence>
<keyword evidence="21" id="KW-0175">Coiled coil</keyword>
<dbReference type="Gene3D" id="3.40.50.10810">
    <property type="entry name" value="Tandem AAA-ATPase domain"/>
    <property type="match status" value="1"/>
</dbReference>
<dbReference type="InterPro" id="IPR049730">
    <property type="entry name" value="SNF2/RAD54-like_C"/>
</dbReference>
<dbReference type="SMART" id="SM00490">
    <property type="entry name" value="HELICc"/>
    <property type="match status" value="1"/>
</dbReference>
<dbReference type="Pfam" id="PF00271">
    <property type="entry name" value="Helicase_C"/>
    <property type="match status" value="1"/>
</dbReference>
<reference evidence="25" key="1">
    <citation type="submission" date="2018-06" db="EMBL/GenBank/DDBJ databases">
        <authorList>
            <person name="Guldener U."/>
        </authorList>
    </citation>
    <scope>NUCLEOTIDE SEQUENCE [LARGE SCALE GENOMIC DNA]</scope>
    <source>
        <strain evidence="25">UTAD17</strain>
    </source>
</reference>
<dbReference type="FunFam" id="3.40.50.10810:FF:000058">
    <property type="entry name" value="RDH54p DNA-dependent ATPase"/>
    <property type="match status" value="1"/>
</dbReference>
<evidence type="ECO:0000256" key="17">
    <source>
        <dbReference type="ARBA" id="ARBA00072543"/>
    </source>
</evidence>
<evidence type="ECO:0000256" key="1">
    <source>
        <dbReference type="ARBA" id="ARBA00004123"/>
    </source>
</evidence>
<evidence type="ECO:0000256" key="21">
    <source>
        <dbReference type="SAM" id="Coils"/>
    </source>
</evidence>
<dbReference type="SUPFAM" id="SSF52540">
    <property type="entry name" value="P-loop containing nucleoside triphosphate hydrolases"/>
    <property type="match status" value="2"/>
</dbReference>
<keyword evidence="10" id="KW-0233">DNA recombination</keyword>
<gene>
    <name evidence="24" type="ORF">SCODWIG_00341</name>
</gene>
<keyword evidence="5" id="KW-0227">DNA damage</keyword>
<organism evidence="24 25">
    <name type="scientific">Saccharomycodes ludwigii</name>
    <dbReference type="NCBI Taxonomy" id="36035"/>
    <lineage>
        <taxon>Eukaryota</taxon>
        <taxon>Fungi</taxon>
        <taxon>Dikarya</taxon>
        <taxon>Ascomycota</taxon>
        <taxon>Saccharomycotina</taxon>
        <taxon>Saccharomycetes</taxon>
        <taxon>Saccharomycodales</taxon>
        <taxon>Saccharomycodaceae</taxon>
        <taxon>Saccharomycodes</taxon>
    </lineage>
</organism>
<comment type="function">
    <text evidence="15">Involved in the recombinational repair of double-strand breaks (DSB) in DNA during mitosis and meiosis. Has DNA dependent ATPase activity. Promotes D-loop (displacement loop) formation with RAD51 recombinase. Modifies the topology of double-stranded DNA during the D-loop reaction to facilitate the invasion of the homologous duplex molecule by the initiating single-stranded DNA substrate. Required for adaptation from G2/M checkpoint arrest induced by a double strand break, by participating in monitoring the extent of single-stranded DNA produced by resection of DNA ends. This role is distinct from its roles in recombination. Promotes colocalization of RAD51 and DMC1 during meiotic recombination. Involved in crossover interference.</text>
</comment>
<dbReference type="Gene3D" id="3.40.50.300">
    <property type="entry name" value="P-loop containing nucleotide triphosphate hydrolases"/>
    <property type="match status" value="1"/>
</dbReference>
<keyword evidence="4" id="KW-0547">Nucleotide-binding</keyword>
<dbReference type="PROSITE" id="PS51192">
    <property type="entry name" value="HELICASE_ATP_BIND_1"/>
    <property type="match status" value="1"/>
</dbReference>
<dbReference type="VEuPathDB" id="FungiDB:SCODWIG_00341"/>
<sequence length="922" mass="105202">MNLTNSYENRPFKRPKLLINDKTLKNQNSANKTTFLPSTNNTARNAINAPFIKPISQPIPSPIHIATTTLSAKKYCALIYRKPSSKKHKAWDGDAYGIFNTSTNLLTIYDTSGVYLSKKIINYQNFSDDEYIFPSNGLEFALDHFLQANSKEYEEVLNVLNENNNKSANNTHVIVNQIDKPLNAIPKLKLKPFKPPLKKNSTKILFPVQKGDSNVINDTQEPKYASLFDPSNIENPLIMNKPKNAEVDVIVDPKLSNMLRPHQREGVRFMYDCLMGIKSPDISSCLLADEMGLGKTLMTITLIWTLLKQTPFPSSKKCSQRNLSLEGHLKKVLIVCPVTLIMNWKKEFRKWLNLNRIGVLTLSTKNSPERDKNDVRNFLRVQRTYQVLIIGYEKLINVAKYLHDNDGEIGLLVCDEGHRLKNGNSKVLKALQSIDIPNKILLSGTPIQNDLDEFFTIVDFLNPSILGTYQQFKKNFIIPINKARDMNNQFNKDIIDLGQERSKEFVEITSKFILRRTNDILKKYLPSKTEYILFCKPTSRQIELFNEILVMGNFQFDKLNFNSSLGLITLFKKICNCPTLINNDNYYDSNFDKQKNKNNTFINKHNAHGPNSGKLIVLMSLLAEVRQNTDDKVVIVSNYTQTLDIIQNLLISNNMSFSRLDGSIANKQRIVLVNNFNRMSSEENFAFLLSAKSGGVGLNLVGANRLILFDNDWNPAIDLQAMGRIHRDGQKKECFIYRLITTGCIDEKIFQRQLMKINLSKKILEINAGGNEKTVPVDGGEESETASDDYEEENSNIFFDHDLKDLFTIRTDTKSNTHDLVCSCSGDGSVVVDTAKNEKHRIKNAIEGSDSIVNGWVNALQLKEQIENQNKELELKKQKIMEKCLYGYKHIDPQINKKKLYDSMLRKSINEQVSFLLEKNDI</sequence>
<evidence type="ECO:0000256" key="15">
    <source>
        <dbReference type="ARBA" id="ARBA00060154"/>
    </source>
</evidence>
<evidence type="ECO:0000256" key="6">
    <source>
        <dbReference type="ARBA" id="ARBA00022801"/>
    </source>
</evidence>
<dbReference type="InterPro" id="IPR014001">
    <property type="entry name" value="Helicase_ATP-bd"/>
</dbReference>
<evidence type="ECO:0000256" key="9">
    <source>
        <dbReference type="ARBA" id="ARBA00023125"/>
    </source>
</evidence>
<dbReference type="CDD" id="cd18793">
    <property type="entry name" value="SF2_C_SNF"/>
    <property type="match status" value="1"/>
</dbReference>
<keyword evidence="11" id="KW-0234">DNA repair</keyword>
<comment type="catalytic activity">
    <reaction evidence="14">
        <text>ATP + H2O = ADP + phosphate + H(+)</text>
        <dbReference type="Rhea" id="RHEA:13065"/>
        <dbReference type="ChEBI" id="CHEBI:15377"/>
        <dbReference type="ChEBI" id="CHEBI:15378"/>
        <dbReference type="ChEBI" id="CHEBI:30616"/>
        <dbReference type="ChEBI" id="CHEBI:43474"/>
        <dbReference type="ChEBI" id="CHEBI:456216"/>
        <dbReference type="EC" id="3.6.4.12"/>
    </reaction>
</comment>
<keyword evidence="13" id="KW-0469">Meiosis</keyword>
<dbReference type="InterPro" id="IPR000330">
    <property type="entry name" value="SNF2_N"/>
</dbReference>
<evidence type="ECO:0000256" key="14">
    <source>
        <dbReference type="ARBA" id="ARBA00047995"/>
    </source>
</evidence>
<evidence type="ECO:0000256" key="12">
    <source>
        <dbReference type="ARBA" id="ARBA00023242"/>
    </source>
</evidence>
<evidence type="ECO:0000256" key="7">
    <source>
        <dbReference type="ARBA" id="ARBA00022806"/>
    </source>
</evidence>
<dbReference type="InterPro" id="IPR027417">
    <property type="entry name" value="P-loop_NTPase"/>
</dbReference>
<evidence type="ECO:0000256" key="8">
    <source>
        <dbReference type="ARBA" id="ARBA00022840"/>
    </source>
</evidence>
<evidence type="ECO:0000256" key="19">
    <source>
        <dbReference type="ARBA" id="ARBA00077864"/>
    </source>
</evidence>
<dbReference type="PANTHER" id="PTHR45629:SF7">
    <property type="entry name" value="DNA EXCISION REPAIR PROTEIN ERCC-6-RELATED"/>
    <property type="match status" value="1"/>
</dbReference>
<keyword evidence="12" id="KW-0539">Nucleus</keyword>
<evidence type="ECO:0000256" key="13">
    <source>
        <dbReference type="ARBA" id="ARBA00023254"/>
    </source>
</evidence>
<dbReference type="InterPro" id="IPR001650">
    <property type="entry name" value="Helicase_C-like"/>
</dbReference>
<dbReference type="GO" id="GO:0005634">
    <property type="term" value="C:nucleus"/>
    <property type="evidence" value="ECO:0007669"/>
    <property type="project" value="UniProtKB-SubCell"/>
</dbReference>
<dbReference type="EC" id="3.6.4.12" evidence="3"/>
<evidence type="ECO:0000256" key="11">
    <source>
        <dbReference type="ARBA" id="ARBA00023204"/>
    </source>
</evidence>
<keyword evidence="9" id="KW-0238">DNA-binding</keyword>
<keyword evidence="6" id="KW-0378">Hydrolase</keyword>
<dbReference type="PANTHER" id="PTHR45629">
    <property type="entry name" value="SNF2/RAD54 FAMILY MEMBER"/>
    <property type="match status" value="1"/>
</dbReference>
<evidence type="ECO:0000313" key="24">
    <source>
        <dbReference type="EMBL" id="SSD58580.1"/>
    </source>
</evidence>
<evidence type="ECO:0000256" key="3">
    <source>
        <dbReference type="ARBA" id="ARBA00012551"/>
    </source>
</evidence>
<comment type="subunit">
    <text evidence="16">Interacts with RAD51 and DMC1.</text>
</comment>
<dbReference type="Gene3D" id="1.20.120.850">
    <property type="entry name" value="SWI2/SNF2 ATPases, N-terminal domain"/>
    <property type="match status" value="1"/>
</dbReference>
<dbReference type="CDD" id="cd18004">
    <property type="entry name" value="DEXHc_RAD54"/>
    <property type="match status" value="1"/>
</dbReference>
<dbReference type="InterPro" id="IPR050496">
    <property type="entry name" value="SNF2_RAD54_helicase_repair"/>
</dbReference>
<protein>
    <recommendedName>
        <fullName evidence="17">DNA repair and recombination protein RDH54</fullName>
        <ecNumber evidence="3">3.6.4.12</ecNumber>
    </recommendedName>
    <alternativeName>
        <fullName evidence="20">RAD homolog 54</fullName>
    </alternativeName>
    <alternativeName>
        <fullName evidence="19">Recombination factor TID1</fullName>
    </alternativeName>
    <alternativeName>
        <fullName evidence="18">Two hybrid interaction with DMC1 protein 1</fullName>
    </alternativeName>
</protein>
<comment type="subcellular location">
    <subcellularLocation>
        <location evidence="1">Nucleus</location>
    </subcellularLocation>
</comment>